<dbReference type="Gene3D" id="2.40.420.20">
    <property type="match status" value="1"/>
</dbReference>
<comment type="similarity">
    <text evidence="1">Belongs to the membrane fusion protein (MFP) (TC 8.A.1) family.</text>
</comment>
<dbReference type="OrthoDB" id="9814657at2"/>
<evidence type="ECO:0000313" key="4">
    <source>
        <dbReference type="EMBL" id="QES87884.1"/>
    </source>
</evidence>
<accession>A0A5P2FWI1</accession>
<dbReference type="PROSITE" id="PS51257">
    <property type="entry name" value="PROKAR_LIPOPROTEIN"/>
    <property type="match status" value="1"/>
</dbReference>
<sequence length="385" mass="42591">MKISMKNILIYILFASFFMACKAKNEANNETTTPSKESDVVVFNDIQLKNAGVKVGYPSMQHIHSQIKVSGTVDVPPTNLVSVSFPFGGYVKSIHLLPGMKVQKGEIIATLEDQSYVQVQQDFLTTKAQLEYLQTDVARQKKLSQNDAATIKNYQLVLSQYQMQEAIFKSLEQKLKILHISPKNLHAGNLTVDIPVYAPISGFVSQVNVNLGQYVNPSDILFSLINPSDLHAAMAVFEKDLPLFKPGMNGVVYLNDDTTKLYPVEVILVAKDVDSIGKALVHCHFESVLPHMAPGMFLNGKFDIDGGNSIAVPDDAVVRYYGRDYIFTTKDGHKFKMQEVNIGDSQNGFTSILPNKTIDYLQTKVAIVGAYSLIGALKNAMEDDD</sequence>
<dbReference type="SUPFAM" id="SSF111369">
    <property type="entry name" value="HlyD-like secretion proteins"/>
    <property type="match status" value="1"/>
</dbReference>
<feature type="chain" id="PRO_5024286414" evidence="3">
    <location>
        <begin position="24"/>
        <end position="385"/>
    </location>
</feature>
<reference evidence="4 5" key="1">
    <citation type="submission" date="2019-09" db="EMBL/GenBank/DDBJ databases">
        <title>Complete genome sequence of Arachidicoccus sp. B3-10 isolated from apple orchard soil.</title>
        <authorList>
            <person name="Kim H.S."/>
            <person name="Han K.-I."/>
            <person name="Suh M.K."/>
            <person name="Lee K.C."/>
            <person name="Eom M.K."/>
            <person name="Kim J.-S."/>
            <person name="Kang S.W."/>
            <person name="Sin Y."/>
            <person name="Lee J.-S."/>
        </authorList>
    </citation>
    <scope>NUCLEOTIDE SEQUENCE [LARGE SCALE GENOMIC DNA]</scope>
    <source>
        <strain evidence="4 5">B3-10</strain>
    </source>
</reference>
<dbReference type="PANTHER" id="PTHR30097:SF4">
    <property type="entry name" value="SLR6042 PROTEIN"/>
    <property type="match status" value="1"/>
</dbReference>
<keyword evidence="5" id="KW-1185">Reference proteome</keyword>
<protein>
    <submittedName>
        <fullName evidence="4">Efflux RND transporter periplasmic adaptor subunit</fullName>
    </submittedName>
</protein>
<dbReference type="AlphaFoldDB" id="A0A5P2FWI1"/>
<dbReference type="GO" id="GO:0016020">
    <property type="term" value="C:membrane"/>
    <property type="evidence" value="ECO:0007669"/>
    <property type="project" value="InterPro"/>
</dbReference>
<dbReference type="Gene3D" id="2.40.30.170">
    <property type="match status" value="1"/>
</dbReference>
<keyword evidence="3" id="KW-0732">Signal</keyword>
<dbReference type="InterPro" id="IPR006143">
    <property type="entry name" value="RND_pump_MFP"/>
</dbReference>
<dbReference type="Gene3D" id="2.40.50.100">
    <property type="match status" value="1"/>
</dbReference>
<dbReference type="NCBIfam" id="TIGR01730">
    <property type="entry name" value="RND_mfp"/>
    <property type="match status" value="1"/>
</dbReference>
<dbReference type="KEGG" id="arac:E0W69_004135"/>
<proteinExistence type="inferred from homology"/>
<organism evidence="4 5">
    <name type="scientific">Rhizosphaericola mali</name>
    <dbReference type="NCBI Taxonomy" id="2545455"/>
    <lineage>
        <taxon>Bacteria</taxon>
        <taxon>Pseudomonadati</taxon>
        <taxon>Bacteroidota</taxon>
        <taxon>Chitinophagia</taxon>
        <taxon>Chitinophagales</taxon>
        <taxon>Chitinophagaceae</taxon>
        <taxon>Rhizosphaericola</taxon>
    </lineage>
</organism>
<gene>
    <name evidence="4" type="ORF">E0W69_004135</name>
</gene>
<dbReference type="Proteomes" id="UP000292424">
    <property type="component" value="Chromosome"/>
</dbReference>
<dbReference type="EMBL" id="CP044016">
    <property type="protein sequence ID" value="QES87884.1"/>
    <property type="molecule type" value="Genomic_DNA"/>
</dbReference>
<evidence type="ECO:0000313" key="5">
    <source>
        <dbReference type="Proteomes" id="UP000292424"/>
    </source>
</evidence>
<name>A0A5P2FWI1_9BACT</name>
<dbReference type="GO" id="GO:0022857">
    <property type="term" value="F:transmembrane transporter activity"/>
    <property type="evidence" value="ECO:0007669"/>
    <property type="project" value="InterPro"/>
</dbReference>
<dbReference type="PANTHER" id="PTHR30097">
    <property type="entry name" value="CATION EFFLUX SYSTEM PROTEIN CUSB"/>
    <property type="match status" value="1"/>
</dbReference>
<evidence type="ECO:0000256" key="1">
    <source>
        <dbReference type="ARBA" id="ARBA00009477"/>
    </source>
</evidence>
<evidence type="ECO:0000256" key="2">
    <source>
        <dbReference type="ARBA" id="ARBA00022448"/>
    </source>
</evidence>
<dbReference type="GO" id="GO:0060003">
    <property type="term" value="P:copper ion export"/>
    <property type="evidence" value="ECO:0007669"/>
    <property type="project" value="TreeGrafter"/>
</dbReference>
<dbReference type="GO" id="GO:0015679">
    <property type="term" value="P:plasma membrane copper ion transport"/>
    <property type="evidence" value="ECO:0007669"/>
    <property type="project" value="TreeGrafter"/>
</dbReference>
<dbReference type="GO" id="GO:0030313">
    <property type="term" value="C:cell envelope"/>
    <property type="evidence" value="ECO:0007669"/>
    <property type="project" value="TreeGrafter"/>
</dbReference>
<dbReference type="Gene3D" id="1.10.287.470">
    <property type="entry name" value="Helix hairpin bin"/>
    <property type="match status" value="1"/>
</dbReference>
<feature type="signal peptide" evidence="3">
    <location>
        <begin position="1"/>
        <end position="23"/>
    </location>
</feature>
<keyword evidence="2" id="KW-0813">Transport</keyword>
<dbReference type="InterPro" id="IPR051909">
    <property type="entry name" value="MFP_Cation_Efflux"/>
</dbReference>
<evidence type="ECO:0000256" key="3">
    <source>
        <dbReference type="SAM" id="SignalP"/>
    </source>
</evidence>